<proteinExistence type="predicted"/>
<evidence type="ECO:0000256" key="1">
    <source>
        <dbReference type="ARBA" id="ARBA00022679"/>
    </source>
</evidence>
<dbReference type="Gene3D" id="3.90.550.10">
    <property type="entry name" value="Spore Coat Polysaccharide Biosynthesis Protein SpsA, Chain A"/>
    <property type="match status" value="1"/>
</dbReference>
<evidence type="ECO:0000259" key="3">
    <source>
        <dbReference type="Pfam" id="PF12804"/>
    </source>
</evidence>
<organism evidence="4 5">
    <name type="scientific">Neoasaia chiangmaiensis</name>
    <dbReference type="NCBI Taxonomy" id="320497"/>
    <lineage>
        <taxon>Bacteria</taxon>
        <taxon>Pseudomonadati</taxon>
        <taxon>Pseudomonadota</taxon>
        <taxon>Alphaproteobacteria</taxon>
        <taxon>Acetobacterales</taxon>
        <taxon>Acetobacteraceae</taxon>
        <taxon>Neoasaia</taxon>
    </lineage>
</organism>
<reference evidence="4 5" key="1">
    <citation type="submission" date="2016-03" db="EMBL/GenBank/DDBJ databases">
        <title>Acetic acid bacteria sequencing.</title>
        <authorList>
            <person name="Brandt J."/>
            <person name="Jakob F."/>
            <person name="Vogel R.F."/>
        </authorList>
    </citation>
    <scope>NUCLEOTIDE SEQUENCE [LARGE SCALE GENOMIC DNA]</scope>
    <source>
        <strain evidence="4 5">NBRC 101099</strain>
    </source>
</reference>
<accession>A0A1U9KT73</accession>
<evidence type="ECO:0000256" key="2">
    <source>
        <dbReference type="ARBA" id="ARBA00022842"/>
    </source>
</evidence>
<evidence type="ECO:0000313" key="5">
    <source>
        <dbReference type="Proteomes" id="UP000188604"/>
    </source>
</evidence>
<dbReference type="InterPro" id="IPR025877">
    <property type="entry name" value="MobA-like_NTP_Trfase"/>
</dbReference>
<keyword evidence="2" id="KW-0460">Magnesium</keyword>
<dbReference type="OrthoDB" id="159246at2"/>
<keyword evidence="5" id="KW-1185">Reference proteome</keyword>
<dbReference type="Pfam" id="PF12804">
    <property type="entry name" value="NTP_transf_3"/>
    <property type="match status" value="1"/>
</dbReference>
<dbReference type="Proteomes" id="UP000188604">
    <property type="component" value="Chromosome"/>
</dbReference>
<dbReference type="EMBL" id="CP014691">
    <property type="protein sequence ID" value="AQS89021.1"/>
    <property type="molecule type" value="Genomic_DNA"/>
</dbReference>
<sequence length="251" mass="27102">MTNVPVVVLAGSRDGARDPLAQLGGVAHKTLLPVAGIPMLSRVLRALQATPDLGQVYVSIETPEAITPLLGNARTLPTASGPSGSVALALERLGTPLLVTTADHPLLSPEWIEAFRADIHEGCDLAVGIATRETIERDVPGTQRTYIRLRDIQFSGCNLFWLGTSRAANVVALWQKLERDRKRPLRMASILGPGILLRAITRTLTRAALYRRIEKLTGAQVRLVTIDDGRAAVDVDKPTDLALVEQLFAKA</sequence>
<dbReference type="AlphaFoldDB" id="A0A1U9KT73"/>
<keyword evidence="1" id="KW-0808">Transferase</keyword>
<dbReference type="PANTHER" id="PTHR19136">
    <property type="entry name" value="MOLYBDENUM COFACTOR GUANYLYLTRANSFERASE"/>
    <property type="match status" value="1"/>
</dbReference>
<gene>
    <name evidence="4" type="ORF">A0U93_15080</name>
</gene>
<dbReference type="RefSeq" id="WP_077808078.1">
    <property type="nucleotide sequence ID" value="NZ_BJXS01000001.1"/>
</dbReference>
<dbReference type="PANTHER" id="PTHR19136:SF81">
    <property type="entry name" value="MOLYBDENUM COFACTOR GUANYLYLTRANSFERASE"/>
    <property type="match status" value="1"/>
</dbReference>
<dbReference type="SUPFAM" id="SSF53448">
    <property type="entry name" value="Nucleotide-diphospho-sugar transferases"/>
    <property type="match status" value="1"/>
</dbReference>
<feature type="domain" description="MobA-like NTP transferase" evidence="3">
    <location>
        <begin position="7"/>
        <end position="130"/>
    </location>
</feature>
<protein>
    <recommendedName>
        <fullName evidence="3">MobA-like NTP transferase domain-containing protein</fullName>
    </recommendedName>
</protein>
<dbReference type="KEGG" id="nch:A0U93_15080"/>
<dbReference type="STRING" id="320497.A0U93_15080"/>
<name>A0A1U9KT73_9PROT</name>
<evidence type="ECO:0000313" key="4">
    <source>
        <dbReference type="EMBL" id="AQS89021.1"/>
    </source>
</evidence>
<dbReference type="GO" id="GO:0016779">
    <property type="term" value="F:nucleotidyltransferase activity"/>
    <property type="evidence" value="ECO:0007669"/>
    <property type="project" value="TreeGrafter"/>
</dbReference>
<dbReference type="InterPro" id="IPR029044">
    <property type="entry name" value="Nucleotide-diphossugar_trans"/>
</dbReference>